<evidence type="ECO:0000256" key="5">
    <source>
        <dbReference type="ARBA" id="ARBA00023098"/>
    </source>
</evidence>
<dbReference type="GO" id="GO:0032259">
    <property type="term" value="P:methylation"/>
    <property type="evidence" value="ECO:0007669"/>
    <property type="project" value="UniProtKB-KW"/>
</dbReference>
<dbReference type="SUPFAM" id="SSF53335">
    <property type="entry name" value="S-adenosyl-L-methionine-dependent methyltransferases"/>
    <property type="match status" value="1"/>
</dbReference>
<evidence type="ECO:0000256" key="2">
    <source>
        <dbReference type="ARBA" id="ARBA00022603"/>
    </source>
</evidence>
<dbReference type="GO" id="GO:0008610">
    <property type="term" value="P:lipid biosynthetic process"/>
    <property type="evidence" value="ECO:0007669"/>
    <property type="project" value="InterPro"/>
</dbReference>
<protein>
    <submittedName>
        <fullName evidence="7">Cyclopropane-fatty-acyl-phospholipid synthase</fullName>
        <ecNumber evidence="7">2.1.1.79</ecNumber>
    </submittedName>
</protein>
<gene>
    <name evidence="7" type="primary">cfa_2</name>
    <name evidence="7" type="ORF">NCTC11978_02227</name>
</gene>
<organism evidence="7 8">
    <name type="scientific">Legionella feeleii</name>
    <dbReference type="NCBI Taxonomy" id="453"/>
    <lineage>
        <taxon>Bacteria</taxon>
        <taxon>Pseudomonadati</taxon>
        <taxon>Pseudomonadota</taxon>
        <taxon>Gammaproteobacteria</taxon>
        <taxon>Legionellales</taxon>
        <taxon>Legionellaceae</taxon>
        <taxon>Legionella</taxon>
    </lineage>
</organism>
<sequence length="403" mass="46521">MENTARKIILKRLANLTVGQLRIEDGEVSMTFGDRSAASLITASMKITNRKFYQDVLFGGSIAAAETYASGYWETDDLTKLLRIFLLNQTTTNEFETGWAKCLAVLRWISYQFKRNNLQGSRKNIAQHYDLSNRFFQLFLDKSLMYSSAIFPSTESTLDEAASYKIDVICKKLALKSSDKIIEIGSGWGGFAIHAAENYGCEVVTTTISQQQYNYASQQIREKKLGTKIKLLKQDYRQLEGKYDKLVSIEMIEAVGYQYYKQFFRTCSQLLKPEGEMLMQAIVIQDQAYERAKYEIDFIKQYIFPGSCIPSVTTLLDAMTKASNLRLFNLEDIGLHYAKTLRCWRQNFTSQACEIKKLGFDEHFIRLWNFYFCYCEAGFSEGYLGDMQMHFVHPLAIRHKKHD</sequence>
<evidence type="ECO:0000313" key="8">
    <source>
        <dbReference type="Proteomes" id="UP000254033"/>
    </source>
</evidence>
<keyword evidence="4" id="KW-0949">S-adenosyl-L-methionine</keyword>
<keyword evidence="5" id="KW-0443">Lipid metabolism</keyword>
<dbReference type="PANTHER" id="PTHR43667:SF2">
    <property type="entry name" value="FATTY ACID C-METHYL TRANSFERASE"/>
    <property type="match status" value="1"/>
</dbReference>
<evidence type="ECO:0000313" key="7">
    <source>
        <dbReference type="EMBL" id="STX39036.1"/>
    </source>
</evidence>
<dbReference type="Gene3D" id="3.40.50.150">
    <property type="entry name" value="Vaccinia Virus protein VP39"/>
    <property type="match status" value="1"/>
</dbReference>
<comment type="similarity">
    <text evidence="1">Belongs to the CFA/CMAS family.</text>
</comment>
<name>A0A378IUZ7_9GAMM</name>
<dbReference type="GO" id="GO:0008825">
    <property type="term" value="F:cyclopropane-fatty-acyl-phospholipid synthase activity"/>
    <property type="evidence" value="ECO:0007669"/>
    <property type="project" value="UniProtKB-EC"/>
</dbReference>
<evidence type="ECO:0000256" key="6">
    <source>
        <dbReference type="PIRSR" id="PIRSR003085-1"/>
    </source>
</evidence>
<dbReference type="AlphaFoldDB" id="A0A378IUZ7"/>
<keyword evidence="2 7" id="KW-0489">Methyltransferase</keyword>
<dbReference type="Proteomes" id="UP000254033">
    <property type="component" value="Unassembled WGS sequence"/>
</dbReference>
<dbReference type="PANTHER" id="PTHR43667">
    <property type="entry name" value="CYCLOPROPANE-FATTY-ACYL-PHOSPHOLIPID SYNTHASE"/>
    <property type="match status" value="1"/>
</dbReference>
<dbReference type="Pfam" id="PF02353">
    <property type="entry name" value="CMAS"/>
    <property type="match status" value="1"/>
</dbReference>
<dbReference type="RefSeq" id="WP_115175637.1">
    <property type="nucleotide sequence ID" value="NZ_UGNY01000001.1"/>
</dbReference>
<feature type="active site" evidence="6">
    <location>
        <position position="375"/>
    </location>
</feature>
<reference evidence="7 8" key="1">
    <citation type="submission" date="2018-06" db="EMBL/GenBank/DDBJ databases">
        <authorList>
            <consortium name="Pathogen Informatics"/>
            <person name="Doyle S."/>
        </authorList>
    </citation>
    <scope>NUCLEOTIDE SEQUENCE [LARGE SCALE GENOMIC DNA]</scope>
    <source>
        <strain evidence="7 8">NCTC11978</strain>
    </source>
</reference>
<dbReference type="EC" id="2.1.1.79" evidence="7"/>
<proteinExistence type="inferred from homology"/>
<dbReference type="InterPro" id="IPR029063">
    <property type="entry name" value="SAM-dependent_MTases_sf"/>
</dbReference>
<keyword evidence="3 7" id="KW-0808">Transferase</keyword>
<dbReference type="InterPro" id="IPR003333">
    <property type="entry name" value="CMAS"/>
</dbReference>
<dbReference type="CDD" id="cd02440">
    <property type="entry name" value="AdoMet_MTases"/>
    <property type="match status" value="1"/>
</dbReference>
<evidence type="ECO:0000256" key="3">
    <source>
        <dbReference type="ARBA" id="ARBA00022679"/>
    </source>
</evidence>
<accession>A0A378IUZ7</accession>
<evidence type="ECO:0000256" key="1">
    <source>
        <dbReference type="ARBA" id="ARBA00010815"/>
    </source>
</evidence>
<dbReference type="PIRSF" id="PIRSF003085">
    <property type="entry name" value="CMAS"/>
    <property type="match status" value="1"/>
</dbReference>
<evidence type="ECO:0000256" key="4">
    <source>
        <dbReference type="ARBA" id="ARBA00022691"/>
    </source>
</evidence>
<dbReference type="EMBL" id="UGNY01000001">
    <property type="protein sequence ID" value="STX39036.1"/>
    <property type="molecule type" value="Genomic_DNA"/>
</dbReference>
<dbReference type="InterPro" id="IPR050723">
    <property type="entry name" value="CFA/CMAS"/>
</dbReference>